<dbReference type="GeneID" id="80916596"/>
<sequence length="619" mass="71324">MSNFANKVEGSDTKRGRFANFTFTSDTVALQKNSTLRNWFLKPTVDDHKEVCANKTENEVKNFCSNNNNQRNSLEEKNSVGRKVRSFFKQTSLNKDEYMSEDEDDASFWRKASSKCAKKEATHNTSENHKGNLTRKIRSSFFKGSNGGHGRDYNYEKCLSIPVDSSSDDENESQFTDANSQVIKSKSPEKSSSKDQGSSKSANNKALDKESGNISKEDSYENDDDFSPVTPPENVLEGPYKFVFQTPNTFTSQQHTSAEKISYKDGRYVVEYLSKRLATMNIETNFDSGKKQDIFSEEELHRLSENIIESISNEITKNKVCKWEAQKELEKLKLENSKLIQLKHEHLLQKQEIVSLKAKLESVNKRNNDLISDMKKSKDNGIDEKMRECTFMNENENEDVTIPNTGPGVLELNVNETSKKLTQATFKPSKYLPRETRNNETRLKYLEKKVFGLEKSLEKKKKQLKTNNVRVDLNKYTIHQFLDLLRNLNEVVQFYNVYGNNLKQNNDIIIKIETYCSTLNKNNRFEDTPLRSHENSFKAQLGPLFANINFSLVDQLTMNFKFYERSANFQKETICGLRTMLGDKDNYINTLIRHLKKKEDKTSIKDSKNYALTLKAQVG</sequence>
<dbReference type="EMBL" id="OX365758">
    <property type="protein sequence ID" value="CAI4037383.1"/>
    <property type="molecule type" value="Genomic_DNA"/>
</dbReference>
<dbReference type="RefSeq" id="XP_056080500.1">
    <property type="nucleotide sequence ID" value="XM_056223997.1"/>
</dbReference>
<evidence type="ECO:0000313" key="3">
    <source>
        <dbReference type="EMBL" id="CAI4037383.1"/>
    </source>
</evidence>
<evidence type="ECO:0000313" key="4">
    <source>
        <dbReference type="Proteomes" id="UP001161438"/>
    </source>
</evidence>
<keyword evidence="1" id="KW-0175">Coiled coil</keyword>
<feature type="region of interest" description="Disordered" evidence="2">
    <location>
        <begin position="118"/>
        <end position="146"/>
    </location>
</feature>
<feature type="region of interest" description="Disordered" evidence="2">
    <location>
        <begin position="164"/>
        <end position="232"/>
    </location>
</feature>
<gene>
    <name evidence="3" type="primary">SMKI02G2580</name>
    <name evidence="3" type="ORF">SMKI_02G2580</name>
</gene>
<organism evidence="3 4">
    <name type="scientific">Saccharomyces mikatae IFO 1815</name>
    <dbReference type="NCBI Taxonomy" id="226126"/>
    <lineage>
        <taxon>Eukaryota</taxon>
        <taxon>Fungi</taxon>
        <taxon>Dikarya</taxon>
        <taxon>Ascomycota</taxon>
        <taxon>Saccharomycotina</taxon>
        <taxon>Saccharomycetes</taxon>
        <taxon>Saccharomycetales</taxon>
        <taxon>Saccharomycetaceae</taxon>
        <taxon>Saccharomyces</taxon>
    </lineage>
</organism>
<feature type="compositionally biased region" description="Basic and acidic residues" evidence="2">
    <location>
        <begin position="206"/>
        <end position="219"/>
    </location>
</feature>
<proteinExistence type="predicted"/>
<accession>A0AA35NFX4</accession>
<name>A0AA35NFX4_SACMI</name>
<reference evidence="3" key="1">
    <citation type="submission" date="2022-10" db="EMBL/GenBank/DDBJ databases">
        <authorList>
            <person name="Byrne P K."/>
        </authorList>
    </citation>
    <scope>NUCLEOTIDE SEQUENCE</scope>
    <source>
        <strain evidence="3">IFO1815</strain>
    </source>
</reference>
<feature type="coiled-coil region" evidence="1">
    <location>
        <begin position="322"/>
        <end position="380"/>
    </location>
</feature>
<feature type="compositionally biased region" description="Basic and acidic residues" evidence="2">
    <location>
        <begin position="118"/>
        <end position="130"/>
    </location>
</feature>
<evidence type="ECO:0000256" key="2">
    <source>
        <dbReference type="SAM" id="MobiDB-lite"/>
    </source>
</evidence>
<keyword evidence="4" id="KW-1185">Reference proteome</keyword>
<dbReference type="Proteomes" id="UP001161438">
    <property type="component" value="Chromosome 2"/>
</dbReference>
<evidence type="ECO:0000256" key="1">
    <source>
        <dbReference type="SAM" id="Coils"/>
    </source>
</evidence>
<dbReference type="AlphaFoldDB" id="A0AA35NFX4"/>
<protein>
    <submittedName>
        <fullName evidence="3">Uncharacterized protein</fullName>
    </submittedName>
</protein>
<feature type="compositionally biased region" description="Polar residues" evidence="2">
    <location>
        <begin position="173"/>
        <end position="183"/>
    </location>
</feature>